<dbReference type="EnsemblMetazoa" id="PPA41817.1">
    <property type="protein sequence ID" value="PPA41817.1"/>
    <property type="gene ID" value="WBGene00280186"/>
</dbReference>
<proteinExistence type="predicted"/>
<gene>
    <name evidence="3" type="primary">WBGene00280186</name>
</gene>
<dbReference type="PROSITE" id="PS50948">
    <property type="entry name" value="PAN"/>
    <property type="match status" value="1"/>
</dbReference>
<accession>A0A2A6CL26</accession>
<feature type="region of interest" description="Disordered" evidence="1">
    <location>
        <begin position="96"/>
        <end position="143"/>
    </location>
</feature>
<evidence type="ECO:0000313" key="4">
    <source>
        <dbReference type="Proteomes" id="UP000005239"/>
    </source>
</evidence>
<evidence type="ECO:0000313" key="3">
    <source>
        <dbReference type="EnsemblMetazoa" id="PPA41817.1"/>
    </source>
</evidence>
<keyword evidence="2" id="KW-0732">Signal</keyword>
<accession>A0A8R1Z0K2</accession>
<organism evidence="3 4">
    <name type="scientific">Pristionchus pacificus</name>
    <name type="common">Parasitic nematode worm</name>
    <dbReference type="NCBI Taxonomy" id="54126"/>
    <lineage>
        <taxon>Eukaryota</taxon>
        <taxon>Metazoa</taxon>
        <taxon>Ecdysozoa</taxon>
        <taxon>Nematoda</taxon>
        <taxon>Chromadorea</taxon>
        <taxon>Rhabditida</taxon>
        <taxon>Rhabditina</taxon>
        <taxon>Diplogasteromorpha</taxon>
        <taxon>Diplogasteroidea</taxon>
        <taxon>Neodiplogasteridae</taxon>
        <taxon>Pristionchus</taxon>
    </lineage>
</organism>
<sequence>MWHLQLLLLIANLSPIVCSCFKEVPWTTIRHVYSIKNCFTKQLCEQSCMEFNECEAYGYVNMRCALLGVDSGRAQICTSSNPVCYERTSSCDTSSTTPGSGIVTSTTTAGSTTTTTMPSQEVTTTDARPTSTETSSTSTTSACLTPTTTTPQQCMYKGPPLQATATDALLPVVWCRVTISEIFNDPNIIAIQGYPCTCVFFSAPPSPDSFICSYIYPGGCTEKSNTGYLPRTSTYTTCSMFFDAFDFIPLGTNTPNISNWWTGALPSSYTPCDSATDKNDCWLNTVCKTKPSYSDLSTLKNIANIPLDLTFLSKLTCTTTACQMAEMALDAAKDYYKQLQ</sequence>
<feature type="signal peptide" evidence="2">
    <location>
        <begin position="1"/>
        <end position="18"/>
    </location>
</feature>
<feature type="chain" id="PRO_5044236791" evidence="2">
    <location>
        <begin position="19"/>
        <end position="340"/>
    </location>
</feature>
<evidence type="ECO:0000256" key="1">
    <source>
        <dbReference type="SAM" id="MobiDB-lite"/>
    </source>
</evidence>
<name>A0A2A6CL26_PRIPA</name>
<dbReference type="InterPro" id="IPR003609">
    <property type="entry name" value="Pan_app"/>
</dbReference>
<protein>
    <submittedName>
        <fullName evidence="3">Apple domain-containing protein</fullName>
    </submittedName>
</protein>
<dbReference type="Proteomes" id="UP000005239">
    <property type="component" value="Unassembled WGS sequence"/>
</dbReference>
<reference evidence="4" key="1">
    <citation type="journal article" date="2008" name="Nat. Genet.">
        <title>The Pristionchus pacificus genome provides a unique perspective on nematode lifestyle and parasitism.</title>
        <authorList>
            <person name="Dieterich C."/>
            <person name="Clifton S.W."/>
            <person name="Schuster L.N."/>
            <person name="Chinwalla A."/>
            <person name="Delehaunty K."/>
            <person name="Dinkelacker I."/>
            <person name="Fulton L."/>
            <person name="Fulton R."/>
            <person name="Godfrey J."/>
            <person name="Minx P."/>
            <person name="Mitreva M."/>
            <person name="Roeseler W."/>
            <person name="Tian H."/>
            <person name="Witte H."/>
            <person name="Yang S.P."/>
            <person name="Wilson R.K."/>
            <person name="Sommer R.J."/>
        </authorList>
    </citation>
    <scope>NUCLEOTIDE SEQUENCE [LARGE SCALE GENOMIC DNA]</scope>
    <source>
        <strain evidence="4">PS312</strain>
    </source>
</reference>
<keyword evidence="4" id="KW-1185">Reference proteome</keyword>
<feature type="compositionally biased region" description="Low complexity" evidence="1">
    <location>
        <begin position="104"/>
        <end position="143"/>
    </location>
</feature>
<evidence type="ECO:0000256" key="2">
    <source>
        <dbReference type="SAM" id="SignalP"/>
    </source>
</evidence>
<dbReference type="AlphaFoldDB" id="A0A2A6CL26"/>
<reference evidence="3" key="2">
    <citation type="submission" date="2022-06" db="UniProtKB">
        <authorList>
            <consortium name="EnsemblMetazoa"/>
        </authorList>
    </citation>
    <scope>IDENTIFICATION</scope>
    <source>
        <strain evidence="3">PS312</strain>
    </source>
</reference>